<comment type="caution">
    <text evidence="1">The sequence shown here is derived from an EMBL/GenBank/DDBJ whole genome shotgun (WGS) entry which is preliminary data.</text>
</comment>
<proteinExistence type="predicted"/>
<evidence type="ECO:0000313" key="2">
    <source>
        <dbReference type="Proteomes" id="UP000663866"/>
    </source>
</evidence>
<reference evidence="1" key="1">
    <citation type="submission" date="2021-02" db="EMBL/GenBank/DDBJ databases">
        <authorList>
            <person name="Nowell W R."/>
        </authorList>
    </citation>
    <scope>NUCLEOTIDE SEQUENCE</scope>
</reference>
<protein>
    <submittedName>
        <fullName evidence="1">Uncharacterized protein</fullName>
    </submittedName>
</protein>
<organism evidence="1 2">
    <name type="scientific">Rotaria magnacalcarata</name>
    <dbReference type="NCBI Taxonomy" id="392030"/>
    <lineage>
        <taxon>Eukaryota</taxon>
        <taxon>Metazoa</taxon>
        <taxon>Spiralia</taxon>
        <taxon>Gnathifera</taxon>
        <taxon>Rotifera</taxon>
        <taxon>Eurotatoria</taxon>
        <taxon>Bdelloidea</taxon>
        <taxon>Philodinida</taxon>
        <taxon>Philodinidae</taxon>
        <taxon>Rotaria</taxon>
    </lineage>
</organism>
<sequence>MSDSFINEIL</sequence>
<feature type="non-terminal residue" evidence="1">
    <location>
        <position position="1"/>
    </location>
</feature>
<dbReference type="EMBL" id="CAJOBG010030328">
    <property type="protein sequence ID" value="CAF4354818.1"/>
    <property type="molecule type" value="Genomic_DNA"/>
</dbReference>
<evidence type="ECO:0000313" key="1">
    <source>
        <dbReference type="EMBL" id="CAF4354818.1"/>
    </source>
</evidence>
<keyword evidence="2" id="KW-1185">Reference proteome</keyword>
<name>A0A820LEF2_9BILA</name>
<gene>
    <name evidence="1" type="ORF">OVN521_LOCUS33015</name>
</gene>
<dbReference type="Proteomes" id="UP000663866">
    <property type="component" value="Unassembled WGS sequence"/>
</dbReference>
<accession>A0A820LEF2</accession>
<feature type="non-terminal residue" evidence="1">
    <location>
        <position position="10"/>
    </location>
</feature>